<dbReference type="GO" id="GO:0005783">
    <property type="term" value="C:endoplasmic reticulum"/>
    <property type="evidence" value="ECO:0007669"/>
    <property type="project" value="TreeGrafter"/>
</dbReference>
<dbReference type="GO" id="GO:0050699">
    <property type="term" value="F:WW domain binding"/>
    <property type="evidence" value="ECO:0007669"/>
    <property type="project" value="TreeGrafter"/>
</dbReference>
<evidence type="ECO:0000256" key="5">
    <source>
        <dbReference type="SAM" id="Phobius"/>
    </source>
</evidence>
<dbReference type="PANTHER" id="PTHR13396">
    <property type="entry name" value="NEDD4 FAMILY INTERACTING PROTEIN 1/2"/>
    <property type="match status" value="1"/>
</dbReference>
<dbReference type="GO" id="GO:0016020">
    <property type="term" value="C:membrane"/>
    <property type="evidence" value="ECO:0007669"/>
    <property type="project" value="UniProtKB-SubCell"/>
</dbReference>
<dbReference type="GO" id="GO:0048471">
    <property type="term" value="C:perinuclear region of cytoplasm"/>
    <property type="evidence" value="ECO:0007669"/>
    <property type="project" value="TreeGrafter"/>
</dbReference>
<dbReference type="InterPro" id="IPR019325">
    <property type="entry name" value="NEDD4/Bsd2"/>
</dbReference>
<evidence type="ECO:0000313" key="6">
    <source>
        <dbReference type="EnsemblMetazoa" id="SMAR015407-PA"/>
    </source>
</evidence>
<evidence type="ECO:0000256" key="3">
    <source>
        <dbReference type="ARBA" id="ARBA00022989"/>
    </source>
</evidence>
<protein>
    <recommendedName>
        <fullName evidence="8">Nedd4 family interacting protein 1</fullName>
    </recommendedName>
</protein>
<dbReference type="EnsemblMetazoa" id="SMAR015407-RA">
    <property type="protein sequence ID" value="SMAR015407-PA"/>
    <property type="gene ID" value="SMAR015407"/>
</dbReference>
<dbReference type="GO" id="GO:0006511">
    <property type="term" value="P:ubiquitin-dependent protein catabolic process"/>
    <property type="evidence" value="ECO:0007669"/>
    <property type="project" value="TreeGrafter"/>
</dbReference>
<dbReference type="CDD" id="cd22212">
    <property type="entry name" value="NDFIP-like"/>
    <property type="match status" value="1"/>
</dbReference>
<dbReference type="eggNOG" id="KOG4812">
    <property type="taxonomic scope" value="Eukaryota"/>
</dbReference>
<dbReference type="GO" id="GO:0005794">
    <property type="term" value="C:Golgi apparatus"/>
    <property type="evidence" value="ECO:0007669"/>
    <property type="project" value="TreeGrafter"/>
</dbReference>
<feature type="transmembrane region" description="Helical" evidence="5">
    <location>
        <begin position="128"/>
        <end position="146"/>
    </location>
</feature>
<organism evidence="6 7">
    <name type="scientific">Strigamia maritima</name>
    <name type="common">European centipede</name>
    <name type="synonym">Geophilus maritimus</name>
    <dbReference type="NCBI Taxonomy" id="126957"/>
    <lineage>
        <taxon>Eukaryota</taxon>
        <taxon>Metazoa</taxon>
        <taxon>Ecdysozoa</taxon>
        <taxon>Arthropoda</taxon>
        <taxon>Myriapoda</taxon>
        <taxon>Chilopoda</taxon>
        <taxon>Pleurostigmophora</taxon>
        <taxon>Geophilomorpha</taxon>
        <taxon>Linotaeniidae</taxon>
        <taxon>Strigamia</taxon>
    </lineage>
</organism>
<dbReference type="OMA" id="GNDSIFF"/>
<dbReference type="STRING" id="126957.T1JNH8"/>
<feature type="transmembrane region" description="Helical" evidence="5">
    <location>
        <begin position="67"/>
        <end position="91"/>
    </location>
</feature>
<comment type="subcellular location">
    <subcellularLocation>
        <location evidence="1">Membrane</location>
        <topology evidence="1">Multi-pass membrane protein</topology>
    </subcellularLocation>
</comment>
<keyword evidence="7" id="KW-1185">Reference proteome</keyword>
<evidence type="ECO:0000313" key="7">
    <source>
        <dbReference type="Proteomes" id="UP000014500"/>
    </source>
</evidence>
<dbReference type="GO" id="GO:0007034">
    <property type="term" value="P:vacuolar transport"/>
    <property type="evidence" value="ECO:0007669"/>
    <property type="project" value="InterPro"/>
</dbReference>
<evidence type="ECO:0000256" key="1">
    <source>
        <dbReference type="ARBA" id="ARBA00004141"/>
    </source>
</evidence>
<feature type="transmembrane region" description="Helical" evidence="5">
    <location>
        <begin position="98"/>
        <end position="116"/>
    </location>
</feature>
<dbReference type="GO" id="GO:0031398">
    <property type="term" value="P:positive regulation of protein ubiquitination"/>
    <property type="evidence" value="ECO:0007669"/>
    <property type="project" value="TreeGrafter"/>
</dbReference>
<reference evidence="6" key="2">
    <citation type="submission" date="2015-02" db="UniProtKB">
        <authorList>
            <consortium name="EnsemblMetazoa"/>
        </authorList>
    </citation>
    <scope>IDENTIFICATION</scope>
</reference>
<dbReference type="GO" id="GO:0030001">
    <property type="term" value="P:metal ion transport"/>
    <property type="evidence" value="ECO:0007669"/>
    <property type="project" value="InterPro"/>
</dbReference>
<keyword evidence="2 5" id="KW-0812">Transmembrane</keyword>
<dbReference type="Proteomes" id="UP000014500">
    <property type="component" value="Unassembled WGS sequence"/>
</dbReference>
<dbReference type="PANTHER" id="PTHR13396:SF5">
    <property type="entry name" value="NEDD4 FAMILY INTERACTING PROTEIN"/>
    <property type="match status" value="1"/>
</dbReference>
<keyword evidence="4 5" id="KW-0472">Membrane</keyword>
<keyword evidence="3 5" id="KW-1133">Transmembrane helix</keyword>
<accession>T1JNH8</accession>
<dbReference type="Pfam" id="PF10176">
    <property type="entry name" value="NEDD4_Bsd2"/>
    <property type="match status" value="2"/>
</dbReference>
<proteinExistence type="predicted"/>
<dbReference type="PhylomeDB" id="T1JNH8"/>
<sequence>MLNPLTLVIADEPPKGAYLPPDYCVATDLPTYDEVQRLKMEEETRRETCLSDPEGLHHEDSLLGTDFVFFCSFFVAFLFNWIGFLLLMCFCQTIAGRYGALAGFGLSLAKWTLIVKHSTDLISADNSWLWWLILAFGVFICVRAVLQYIHVKREWHVLSHAAQERLIEFLEALEVVVYLSLQSILHYKIINFF</sequence>
<name>T1JNH8_STRMM</name>
<evidence type="ECO:0000256" key="4">
    <source>
        <dbReference type="ARBA" id="ARBA00023136"/>
    </source>
</evidence>
<dbReference type="HOGENOM" id="CLU_074980_1_0_1"/>
<reference evidence="7" key="1">
    <citation type="submission" date="2011-05" db="EMBL/GenBank/DDBJ databases">
        <authorList>
            <person name="Richards S.R."/>
            <person name="Qu J."/>
            <person name="Jiang H."/>
            <person name="Jhangiani S.N."/>
            <person name="Agravi P."/>
            <person name="Goodspeed R."/>
            <person name="Gross S."/>
            <person name="Mandapat C."/>
            <person name="Jackson L."/>
            <person name="Mathew T."/>
            <person name="Pu L."/>
            <person name="Thornton R."/>
            <person name="Saada N."/>
            <person name="Wilczek-Boney K.B."/>
            <person name="Lee S."/>
            <person name="Kovar C."/>
            <person name="Wu Y."/>
            <person name="Scherer S.E."/>
            <person name="Worley K.C."/>
            <person name="Muzny D.M."/>
            <person name="Gibbs R."/>
        </authorList>
    </citation>
    <scope>NUCLEOTIDE SEQUENCE</scope>
    <source>
        <strain evidence="7">Brora</strain>
    </source>
</reference>
<evidence type="ECO:0008006" key="8">
    <source>
        <dbReference type="Google" id="ProtNLM"/>
    </source>
</evidence>
<dbReference type="EMBL" id="JH431520">
    <property type="status" value="NOT_ANNOTATED_CDS"/>
    <property type="molecule type" value="Genomic_DNA"/>
</dbReference>
<evidence type="ECO:0000256" key="2">
    <source>
        <dbReference type="ARBA" id="ARBA00022692"/>
    </source>
</evidence>
<dbReference type="AlphaFoldDB" id="T1JNH8"/>